<dbReference type="GO" id="GO:0045892">
    <property type="term" value="P:negative regulation of DNA-templated transcription"/>
    <property type="evidence" value="ECO:0007669"/>
    <property type="project" value="Ensembl"/>
</dbReference>
<evidence type="ECO:0000256" key="3">
    <source>
        <dbReference type="ARBA" id="ARBA00010862"/>
    </source>
</evidence>
<name>A0A2K5QE77_CEBIM</name>
<organism evidence="10 11">
    <name type="scientific">Cebus imitator</name>
    <name type="common">Panamanian white-faced capuchin</name>
    <name type="synonym">Cebus capucinus imitator</name>
    <dbReference type="NCBI Taxonomy" id="2715852"/>
    <lineage>
        <taxon>Eukaryota</taxon>
        <taxon>Metazoa</taxon>
        <taxon>Chordata</taxon>
        <taxon>Craniata</taxon>
        <taxon>Vertebrata</taxon>
        <taxon>Euteleostomi</taxon>
        <taxon>Mammalia</taxon>
        <taxon>Eutheria</taxon>
        <taxon>Euarchontoglires</taxon>
        <taxon>Primates</taxon>
        <taxon>Haplorrhini</taxon>
        <taxon>Platyrrhini</taxon>
        <taxon>Cebidae</taxon>
        <taxon>Cebinae</taxon>
        <taxon>Cebus</taxon>
    </lineage>
</organism>
<dbReference type="Ensembl" id="ENSCCAT00000031629.1">
    <property type="protein sequence ID" value="ENSCCAP00000014191.1"/>
    <property type="gene ID" value="ENSCCAG00000024903.1"/>
</dbReference>
<evidence type="ECO:0000259" key="9">
    <source>
        <dbReference type="Pfam" id="PF15317"/>
    </source>
</evidence>
<dbReference type="PANTHER" id="PTHR14987:SF2">
    <property type="entry name" value="PROTEIN LBH"/>
    <property type="match status" value="1"/>
</dbReference>
<evidence type="ECO:0000313" key="11">
    <source>
        <dbReference type="Proteomes" id="UP000233040"/>
    </source>
</evidence>
<dbReference type="GeneTree" id="ENSGT00390000009189"/>
<evidence type="ECO:0000313" key="10">
    <source>
        <dbReference type="Ensembl" id="ENSCCAP00000014191.1"/>
    </source>
</evidence>
<evidence type="ECO:0000256" key="2">
    <source>
        <dbReference type="ARBA" id="ARBA00004496"/>
    </source>
</evidence>
<dbReference type="AlphaFoldDB" id="A0A2K5QE77"/>
<evidence type="ECO:0000256" key="8">
    <source>
        <dbReference type="ARBA" id="ARBA00023242"/>
    </source>
</evidence>
<dbReference type="PIRSF" id="PIRSF008130">
    <property type="entry name" value="LBH"/>
    <property type="match status" value="1"/>
</dbReference>
<keyword evidence="7" id="KW-0804">Transcription</keyword>
<reference evidence="10" key="1">
    <citation type="submission" date="2025-08" db="UniProtKB">
        <authorList>
            <consortium name="Ensembl"/>
        </authorList>
    </citation>
    <scope>IDENTIFICATION</scope>
</reference>
<evidence type="ECO:0000256" key="4">
    <source>
        <dbReference type="ARBA" id="ARBA00017731"/>
    </source>
</evidence>
<reference evidence="10" key="2">
    <citation type="submission" date="2025-09" db="UniProtKB">
        <authorList>
            <consortium name="Ensembl"/>
        </authorList>
    </citation>
    <scope>IDENTIFICATION</scope>
</reference>
<dbReference type="Proteomes" id="UP000233040">
    <property type="component" value="Unassembled WGS sequence"/>
</dbReference>
<protein>
    <recommendedName>
        <fullName evidence="4">Protein LBH</fullName>
    </recommendedName>
</protein>
<dbReference type="Pfam" id="PF15317">
    <property type="entry name" value="Lbh"/>
    <property type="match status" value="1"/>
</dbReference>
<dbReference type="PRINTS" id="PR01881">
    <property type="entry name" value="LBHPROTEIN"/>
</dbReference>
<feature type="domain" description="LBH" evidence="9">
    <location>
        <begin position="24"/>
        <end position="110"/>
    </location>
</feature>
<keyword evidence="5" id="KW-0963">Cytoplasm</keyword>
<dbReference type="GO" id="GO:0043408">
    <property type="term" value="P:regulation of MAPK cascade"/>
    <property type="evidence" value="ECO:0007669"/>
    <property type="project" value="Ensembl"/>
</dbReference>
<evidence type="ECO:0000256" key="5">
    <source>
        <dbReference type="ARBA" id="ARBA00022490"/>
    </source>
</evidence>
<accession>A0A2K5QE77</accession>
<keyword evidence="8" id="KW-0539">Nucleus</keyword>
<evidence type="ECO:0000256" key="1">
    <source>
        <dbReference type="ARBA" id="ARBA00004123"/>
    </source>
</evidence>
<dbReference type="InterPro" id="IPR038990">
    <property type="entry name" value="LBH_dom"/>
</dbReference>
<gene>
    <name evidence="10" type="primary">LBH</name>
</gene>
<proteinExistence type="inferred from homology"/>
<dbReference type="STRING" id="9516.ENSCCAP00000014191"/>
<keyword evidence="6" id="KW-0805">Transcription regulation</keyword>
<dbReference type="GO" id="GO:0045893">
    <property type="term" value="P:positive regulation of DNA-templated transcription"/>
    <property type="evidence" value="ECO:0007669"/>
    <property type="project" value="Ensembl"/>
</dbReference>
<dbReference type="PANTHER" id="PTHR14987">
    <property type="entry name" value="PROTEIN LBH-RELATED"/>
    <property type="match status" value="1"/>
</dbReference>
<dbReference type="InterPro" id="IPR013294">
    <property type="entry name" value="LBH"/>
</dbReference>
<dbReference type="GO" id="GO:0032991">
    <property type="term" value="C:protein-containing complex"/>
    <property type="evidence" value="ECO:0007669"/>
    <property type="project" value="Ensembl"/>
</dbReference>
<sequence>MQVSASRPVAAGLSCPDYLRSAEMTEVMMNSPPMEEIGLSPRKDGLSYQIFPDPSDFDRCCKLKDRLPSIVVEPTEGEVESGELRWPPEEFLVQEDEQDNCEETAKENKEQ</sequence>
<keyword evidence="11" id="KW-1185">Reference proteome</keyword>
<comment type="subcellular location">
    <subcellularLocation>
        <location evidence="2">Cytoplasm</location>
    </subcellularLocation>
    <subcellularLocation>
        <location evidence="1">Nucleus</location>
    </subcellularLocation>
</comment>
<comment type="similarity">
    <text evidence="3">Belongs to the LBH family.</text>
</comment>
<dbReference type="GO" id="GO:0005737">
    <property type="term" value="C:cytoplasm"/>
    <property type="evidence" value="ECO:0007669"/>
    <property type="project" value="UniProtKB-SubCell"/>
</dbReference>
<dbReference type="InterPro" id="IPR042945">
    <property type="entry name" value="LBH_dom_prot"/>
</dbReference>
<evidence type="ECO:0000256" key="7">
    <source>
        <dbReference type="ARBA" id="ARBA00023163"/>
    </source>
</evidence>
<evidence type="ECO:0000256" key="6">
    <source>
        <dbReference type="ARBA" id="ARBA00023015"/>
    </source>
</evidence>
<dbReference type="OMA" id="VFFPIHC"/>
<dbReference type="GO" id="GO:0005634">
    <property type="term" value="C:nucleus"/>
    <property type="evidence" value="ECO:0007669"/>
    <property type="project" value="UniProtKB-SubCell"/>
</dbReference>